<organism evidence="2 3">
    <name type="scientific">Rhizobium tropici</name>
    <dbReference type="NCBI Taxonomy" id="398"/>
    <lineage>
        <taxon>Bacteria</taxon>
        <taxon>Pseudomonadati</taxon>
        <taxon>Pseudomonadota</taxon>
        <taxon>Alphaproteobacteria</taxon>
        <taxon>Hyphomicrobiales</taxon>
        <taxon>Rhizobiaceae</taxon>
        <taxon>Rhizobium/Agrobacterium group</taxon>
        <taxon>Rhizobium</taxon>
    </lineage>
</organism>
<evidence type="ECO:0000313" key="3">
    <source>
        <dbReference type="Proteomes" id="UP000471190"/>
    </source>
</evidence>
<accession>A0A6P1C632</accession>
<evidence type="ECO:0000313" key="2">
    <source>
        <dbReference type="EMBL" id="NEV12177.1"/>
    </source>
</evidence>
<dbReference type="AlphaFoldDB" id="A0A6P1C632"/>
<gene>
    <name evidence="1" type="ORF">GGD45_002995</name>
    <name evidence="2" type="ORF">GXW80_14380</name>
</gene>
<dbReference type="EMBL" id="JAADZA010000013">
    <property type="protein sequence ID" value="NEV12177.1"/>
    <property type="molecule type" value="Genomic_DNA"/>
</dbReference>
<dbReference type="Proteomes" id="UP000471190">
    <property type="component" value="Unassembled WGS sequence"/>
</dbReference>
<dbReference type="RefSeq" id="WP_015342934.1">
    <property type="nucleotide sequence ID" value="NZ_JAADZA010000013.1"/>
</dbReference>
<dbReference type="Proteomes" id="UP000526625">
    <property type="component" value="Unassembled WGS sequence"/>
</dbReference>
<dbReference type="EMBL" id="JACHBF010000007">
    <property type="protein sequence ID" value="MBB6492588.1"/>
    <property type="molecule type" value="Genomic_DNA"/>
</dbReference>
<comment type="caution">
    <text evidence="2">The sequence shown here is derived from an EMBL/GenBank/DDBJ whole genome shotgun (WGS) entry which is preliminary data.</text>
</comment>
<evidence type="ECO:0000313" key="1">
    <source>
        <dbReference type="EMBL" id="MBB6492588.1"/>
    </source>
</evidence>
<reference evidence="2 3" key="1">
    <citation type="submission" date="2020-02" db="EMBL/GenBank/DDBJ databases">
        <title>Draft genome sequence of Rhizobium tropici.</title>
        <authorList>
            <person name="Khayi S."/>
            <person name="Jemo M."/>
        </authorList>
    </citation>
    <scope>NUCLEOTIDE SEQUENCE [LARGE SCALE GENOMIC DNA]</scope>
    <source>
        <strain evidence="2 3">A12</strain>
    </source>
</reference>
<sequence length="141" mass="15485">MTIDAATFTFHDVSLWPIVRHSAAAIQPGYSKQWEHEMDALLAISMPFVIIMEGDEHAEEHKDRKARGIWLKKNKAALATVCKAVIGIEASAIKRGAMQLQMSLATKAFGIKMEIVASREEALHLAERILKGKDAASSLAC</sequence>
<proteinExistence type="predicted"/>
<evidence type="ECO:0000313" key="4">
    <source>
        <dbReference type="Proteomes" id="UP000526625"/>
    </source>
</evidence>
<protein>
    <submittedName>
        <fullName evidence="2">Uncharacterized protein</fullName>
    </submittedName>
</protein>
<reference evidence="1 4" key="2">
    <citation type="submission" date="2020-08" db="EMBL/GenBank/DDBJ databases">
        <title>Genomic Encyclopedia of Type Strains, Phase IV (KMG-V): Genome sequencing to study the core and pangenomes of soil and plant-associated prokaryotes.</title>
        <authorList>
            <person name="Whitman W."/>
        </authorList>
    </citation>
    <scope>NUCLEOTIDE SEQUENCE [LARGE SCALE GENOMIC DNA]</scope>
    <source>
        <strain evidence="1 4">SEMIA 4059</strain>
    </source>
</reference>
<keyword evidence="4" id="KW-1185">Reference proteome</keyword>
<name>A0A6P1C632_RHITR</name>